<comment type="caution">
    <text evidence="1">The sequence shown here is derived from an EMBL/GenBank/DDBJ whole genome shotgun (WGS) entry which is preliminary data.</text>
</comment>
<gene>
    <name evidence="1" type="ORF">ACEZ3G_12920</name>
</gene>
<organism evidence="1 2">
    <name type="scientific">Meishania litoralis</name>
    <dbReference type="NCBI Taxonomy" id="3434685"/>
    <lineage>
        <taxon>Bacteria</taxon>
        <taxon>Pseudomonadati</taxon>
        <taxon>Bacteroidota</taxon>
        <taxon>Flavobacteriia</taxon>
        <taxon>Flavobacteriales</taxon>
        <taxon>Flavobacteriaceae</taxon>
        <taxon>Meishania</taxon>
    </lineage>
</organism>
<reference evidence="1" key="1">
    <citation type="submission" date="2024-09" db="EMBL/GenBank/DDBJ databases">
        <authorList>
            <person name="Liu J."/>
        </authorList>
    </citation>
    <scope>NUCLEOTIDE SEQUENCE</scope>
    <source>
        <strain evidence="1">NBU2967</strain>
    </source>
</reference>
<evidence type="ECO:0000313" key="2">
    <source>
        <dbReference type="Proteomes" id="UP001595191"/>
    </source>
</evidence>
<dbReference type="EMBL" id="JBHFPV010000002">
    <property type="protein sequence ID" value="MFH6604387.1"/>
    <property type="molecule type" value="Genomic_DNA"/>
</dbReference>
<dbReference type="EC" id="5.1.3.-" evidence="1"/>
<evidence type="ECO:0000313" key="1">
    <source>
        <dbReference type="EMBL" id="MFH6604387.1"/>
    </source>
</evidence>
<protein>
    <submittedName>
        <fullName evidence="1">Aldose epimerase family protein</fullName>
        <ecNumber evidence="1">5.1.3.-</ecNumber>
    </submittedName>
</protein>
<keyword evidence="2" id="KW-1185">Reference proteome</keyword>
<dbReference type="Proteomes" id="UP001595191">
    <property type="component" value="Unassembled WGS sequence"/>
</dbReference>
<accession>A0ACC7LLE4</accession>
<sequence length="397" mass="43919">MKIIRNHVPLLLFSVLIFGSCKQTPKNNEAPEIVDKIEPKSYMSGIYAEDFKTSLDGKSVSLYLLKNKNGIEASLTNFGQHLVSLMVPDKNGNYVDIVLGFPTLEGYQKPSGKFYGSVIGRYGNRIAKGQFELDGETYSLARNNGENHLHGGDKGFDSVVWEVDSVAQNYIAFSRISPDMEEGYPGNLDVKVAYLLTDDDALKIDYFAATDKKTHVNLTNHSFFNLKGVGKGNVHGHILKVNADHINAVDEGLIPTGAPMAVENTPFDFRSPKPIGQDIDKDHPQLKIANGIDHNFILNETPKNEDGLIFAASVKEPESGRLMEVFTSEPGVQVYTSNFSDGTTIGKNNEPFIFRGALCLETQHFPDSPNQKEFPSTVLEPGQEYRSTTVYKFTIAE</sequence>
<name>A0ACC7LLE4_9FLAO</name>
<keyword evidence="1" id="KW-0413">Isomerase</keyword>
<proteinExistence type="predicted"/>